<feature type="non-terminal residue" evidence="1">
    <location>
        <position position="1"/>
    </location>
</feature>
<organism evidence="1 2">
    <name type="scientific">Conidiobolus coronatus (strain ATCC 28846 / CBS 209.66 / NRRL 28638)</name>
    <name type="common">Delacroixia coronata</name>
    <dbReference type="NCBI Taxonomy" id="796925"/>
    <lineage>
        <taxon>Eukaryota</taxon>
        <taxon>Fungi</taxon>
        <taxon>Fungi incertae sedis</taxon>
        <taxon>Zoopagomycota</taxon>
        <taxon>Entomophthoromycotina</taxon>
        <taxon>Entomophthoromycetes</taxon>
        <taxon>Entomophthorales</taxon>
        <taxon>Ancylistaceae</taxon>
        <taxon>Conidiobolus</taxon>
    </lineage>
</organism>
<sequence length="52" mass="6347">DHNLSINLEKYYFRHSSLSYLGFVISEKGLYIKDIKIKKIKNWLYLKIRKDI</sequence>
<accession>A0A137NPW4</accession>
<evidence type="ECO:0008006" key="3">
    <source>
        <dbReference type="Google" id="ProtNLM"/>
    </source>
</evidence>
<dbReference type="Proteomes" id="UP000070444">
    <property type="component" value="Unassembled WGS sequence"/>
</dbReference>
<evidence type="ECO:0000313" key="1">
    <source>
        <dbReference type="EMBL" id="KXN64789.1"/>
    </source>
</evidence>
<reference evidence="1 2" key="1">
    <citation type="journal article" date="2015" name="Genome Biol. Evol.">
        <title>Phylogenomic analyses indicate that early fungi evolved digesting cell walls of algal ancestors of land plants.</title>
        <authorList>
            <person name="Chang Y."/>
            <person name="Wang S."/>
            <person name="Sekimoto S."/>
            <person name="Aerts A.L."/>
            <person name="Choi C."/>
            <person name="Clum A."/>
            <person name="LaButti K.M."/>
            <person name="Lindquist E.A."/>
            <person name="Yee Ngan C."/>
            <person name="Ohm R.A."/>
            <person name="Salamov A.A."/>
            <person name="Grigoriev I.V."/>
            <person name="Spatafora J.W."/>
            <person name="Berbee M.L."/>
        </authorList>
    </citation>
    <scope>NUCLEOTIDE SEQUENCE [LARGE SCALE GENOMIC DNA]</scope>
    <source>
        <strain evidence="1 2">NRRL 28638</strain>
    </source>
</reference>
<dbReference type="AlphaFoldDB" id="A0A137NPW4"/>
<evidence type="ECO:0000313" key="2">
    <source>
        <dbReference type="Proteomes" id="UP000070444"/>
    </source>
</evidence>
<protein>
    <recommendedName>
        <fullName evidence="3">Reverse transcriptase domain-containing protein</fullName>
    </recommendedName>
</protein>
<dbReference type="EMBL" id="KQ965174">
    <property type="protein sequence ID" value="KXN64789.1"/>
    <property type="molecule type" value="Genomic_DNA"/>
</dbReference>
<gene>
    <name evidence="1" type="ORF">CONCODRAFT_45005</name>
</gene>
<dbReference type="InterPro" id="IPR043502">
    <property type="entry name" value="DNA/RNA_pol_sf"/>
</dbReference>
<keyword evidence="2" id="KW-1185">Reference proteome</keyword>
<name>A0A137NPW4_CONC2</name>
<dbReference type="SUPFAM" id="SSF56672">
    <property type="entry name" value="DNA/RNA polymerases"/>
    <property type="match status" value="1"/>
</dbReference>
<proteinExistence type="predicted"/>